<evidence type="ECO:0000313" key="1">
    <source>
        <dbReference type="EMBL" id="KAJ8000673.1"/>
    </source>
</evidence>
<dbReference type="Proteomes" id="UP001157502">
    <property type="component" value="Chromosome 15"/>
</dbReference>
<comment type="caution">
    <text evidence="1">The sequence shown here is derived from an EMBL/GenBank/DDBJ whole genome shotgun (WGS) entry which is preliminary data.</text>
</comment>
<protein>
    <submittedName>
        <fullName evidence="1">Uncharacterized protein</fullName>
    </submittedName>
</protein>
<reference evidence="1" key="1">
    <citation type="submission" date="2021-05" db="EMBL/GenBank/DDBJ databases">
        <authorList>
            <person name="Pan Q."/>
            <person name="Jouanno E."/>
            <person name="Zahm M."/>
            <person name="Klopp C."/>
            <person name="Cabau C."/>
            <person name="Louis A."/>
            <person name="Berthelot C."/>
            <person name="Parey E."/>
            <person name="Roest Crollius H."/>
            <person name="Montfort J."/>
            <person name="Robinson-Rechavi M."/>
            <person name="Bouchez O."/>
            <person name="Lampietro C."/>
            <person name="Lopez Roques C."/>
            <person name="Donnadieu C."/>
            <person name="Postlethwait J."/>
            <person name="Bobe J."/>
            <person name="Dillon D."/>
            <person name="Chandos A."/>
            <person name="von Hippel F."/>
            <person name="Guiguen Y."/>
        </authorList>
    </citation>
    <scope>NUCLEOTIDE SEQUENCE</scope>
    <source>
        <strain evidence="1">YG-Jan2019</strain>
    </source>
</reference>
<keyword evidence="2" id="KW-1185">Reference proteome</keyword>
<accession>A0ACC2GAC5</accession>
<organism evidence="1 2">
    <name type="scientific">Dallia pectoralis</name>
    <name type="common">Alaska blackfish</name>
    <dbReference type="NCBI Taxonomy" id="75939"/>
    <lineage>
        <taxon>Eukaryota</taxon>
        <taxon>Metazoa</taxon>
        <taxon>Chordata</taxon>
        <taxon>Craniata</taxon>
        <taxon>Vertebrata</taxon>
        <taxon>Euteleostomi</taxon>
        <taxon>Actinopterygii</taxon>
        <taxon>Neopterygii</taxon>
        <taxon>Teleostei</taxon>
        <taxon>Protacanthopterygii</taxon>
        <taxon>Esociformes</taxon>
        <taxon>Umbridae</taxon>
        <taxon>Dallia</taxon>
    </lineage>
</organism>
<evidence type="ECO:0000313" key="2">
    <source>
        <dbReference type="Proteomes" id="UP001157502"/>
    </source>
</evidence>
<proteinExistence type="predicted"/>
<name>A0ACC2GAC5_DALPE</name>
<sequence>MRQTSTPPPAEPRQPPPPTGRAPLIGGGGSLSAWPRAVLSQISPRTGPGSMPITANCRARCLRCGQSSAWDGSSGGGPVTRRIFLSDGLPWKTPASNDRDTAPGISGRQKSRLSFCSSESVYCRDVSAGLNGDSDTDP</sequence>
<dbReference type="EMBL" id="CM055742">
    <property type="protein sequence ID" value="KAJ8000673.1"/>
    <property type="molecule type" value="Genomic_DNA"/>
</dbReference>
<gene>
    <name evidence="1" type="ORF">DPEC_G00182800</name>
</gene>